<dbReference type="STRING" id="1851148.SMSP2_01781"/>
<proteinExistence type="predicted"/>
<dbReference type="EMBL" id="CP019646">
    <property type="protein sequence ID" value="AQQ71407.1"/>
    <property type="molecule type" value="Genomic_DNA"/>
</dbReference>
<protein>
    <submittedName>
        <fullName evidence="1">Uncharacterized protein</fullName>
    </submittedName>
</protein>
<evidence type="ECO:0000313" key="1">
    <source>
        <dbReference type="EMBL" id="AQQ71407.1"/>
    </source>
</evidence>
<name>A0A1Q2MGH2_9BACT</name>
<dbReference type="Proteomes" id="UP000188181">
    <property type="component" value="Chromosome"/>
</dbReference>
<accession>A0A1Q2MGH2</accession>
<dbReference type="RefSeq" id="WP_146683586.1">
    <property type="nucleotide sequence ID" value="NZ_CP019646.1"/>
</dbReference>
<organism evidence="1 2">
    <name type="scientific">Limihaloglobus sulfuriphilus</name>
    <dbReference type="NCBI Taxonomy" id="1851148"/>
    <lineage>
        <taxon>Bacteria</taxon>
        <taxon>Pseudomonadati</taxon>
        <taxon>Planctomycetota</taxon>
        <taxon>Phycisphaerae</taxon>
        <taxon>Sedimentisphaerales</taxon>
        <taxon>Sedimentisphaeraceae</taxon>
        <taxon>Limihaloglobus</taxon>
    </lineage>
</organism>
<reference evidence="2" key="1">
    <citation type="submission" date="2017-02" db="EMBL/GenBank/DDBJ databases">
        <title>Comparative genomics and description of representatives of a novel lineage of planctomycetes thriving in anoxic sediments.</title>
        <authorList>
            <person name="Spring S."/>
            <person name="Bunk B."/>
            <person name="Sproer C."/>
        </authorList>
    </citation>
    <scope>NUCLEOTIDE SEQUENCE [LARGE SCALE GENOMIC DNA]</scope>
    <source>
        <strain evidence="2">SM-Chi-D1</strain>
    </source>
</reference>
<keyword evidence="2" id="KW-1185">Reference proteome</keyword>
<dbReference type="AlphaFoldDB" id="A0A1Q2MGH2"/>
<gene>
    <name evidence="1" type="ORF">SMSP2_01781</name>
</gene>
<dbReference type="KEGG" id="pbas:SMSP2_01781"/>
<sequence length="164" mass="19160">MTDDKLNQTYNDRKQDISNLMSLLREELDQGDNILNWTHVGDLGHIKEELINIYGFASNIPAEDIEKQLEQYRKTNTYPGFSDDLEQLADRIGYCRYVSERSIEAVDTSLALHYEQNVKHLTDVLNDVENGKYSDAYQGIEELHVSLFDHIPERLREYLKNYAE</sequence>
<dbReference type="OrthoDB" id="8819146at2"/>
<evidence type="ECO:0000313" key="2">
    <source>
        <dbReference type="Proteomes" id="UP000188181"/>
    </source>
</evidence>